<name>A0A3A9Z6I7_9ACTN</name>
<feature type="region of interest" description="Disordered" evidence="1">
    <location>
        <begin position="148"/>
        <end position="259"/>
    </location>
</feature>
<gene>
    <name evidence="2" type="ORF">D7294_09070</name>
</gene>
<reference evidence="2 3" key="1">
    <citation type="journal article" date="2014" name="Int. J. Syst. Evol. Microbiol.">
        <title>Streptomyces hoynatensis sp. nov., isolated from deep marine sediment.</title>
        <authorList>
            <person name="Veyisoglu A."/>
            <person name="Sahin N."/>
        </authorList>
    </citation>
    <scope>NUCLEOTIDE SEQUENCE [LARGE SCALE GENOMIC DNA]</scope>
    <source>
        <strain evidence="2 3">KCTC 29097</strain>
    </source>
</reference>
<dbReference type="EMBL" id="RBAL01000004">
    <property type="protein sequence ID" value="RKN43850.1"/>
    <property type="molecule type" value="Genomic_DNA"/>
</dbReference>
<comment type="caution">
    <text evidence="2">The sequence shown here is derived from an EMBL/GenBank/DDBJ whole genome shotgun (WGS) entry which is preliminary data.</text>
</comment>
<evidence type="ECO:0000256" key="1">
    <source>
        <dbReference type="SAM" id="MobiDB-lite"/>
    </source>
</evidence>
<feature type="compositionally biased region" description="Basic residues" evidence="1">
    <location>
        <begin position="236"/>
        <end position="253"/>
    </location>
</feature>
<organism evidence="2 3">
    <name type="scientific">Streptomyces hoynatensis</name>
    <dbReference type="NCBI Taxonomy" id="1141874"/>
    <lineage>
        <taxon>Bacteria</taxon>
        <taxon>Bacillati</taxon>
        <taxon>Actinomycetota</taxon>
        <taxon>Actinomycetes</taxon>
        <taxon>Kitasatosporales</taxon>
        <taxon>Streptomycetaceae</taxon>
        <taxon>Streptomyces</taxon>
    </lineage>
</organism>
<dbReference type="Proteomes" id="UP000272474">
    <property type="component" value="Unassembled WGS sequence"/>
</dbReference>
<proteinExistence type="predicted"/>
<keyword evidence="3" id="KW-1185">Reference proteome</keyword>
<dbReference type="AlphaFoldDB" id="A0A3A9Z6I7"/>
<evidence type="ECO:0000313" key="2">
    <source>
        <dbReference type="EMBL" id="RKN43850.1"/>
    </source>
</evidence>
<evidence type="ECO:0000313" key="3">
    <source>
        <dbReference type="Proteomes" id="UP000272474"/>
    </source>
</evidence>
<accession>A0A3A9Z6I7</accession>
<sequence length="259" mass="26805">MAGLGREELQGLPVRGRQPLGALRQAVLLWRLLAETLPAAHEQAPVVEQVPEEVLGVLAVFGVFGVFGGLPVPGVPGVPGVLAVPGVLGVLGVPGVRAEGGGGHRRRGLLPEGPLGGRPRGVLAVFPLRPPAARREEHRGQRFREFVEHERPVGRDSQAQPGPVVVVCHTPHPAPPLSSAPSRRGTPPRPAGTTTVSPPGAGGQPLGREAEFSKRAAARPAPGGGADRAAGVRGRVQARRKSASPRLAPRMKARISCGV</sequence>
<feature type="compositionally biased region" description="Low complexity" evidence="1">
    <location>
        <begin position="179"/>
        <end position="195"/>
    </location>
</feature>
<protein>
    <submittedName>
        <fullName evidence="2">Uncharacterized protein</fullName>
    </submittedName>
</protein>